<feature type="domain" description="CBM20" evidence="4">
    <location>
        <begin position="158"/>
        <end position="285"/>
    </location>
</feature>
<dbReference type="InterPro" id="IPR013783">
    <property type="entry name" value="Ig-like_fold"/>
</dbReference>
<dbReference type="InterPro" id="IPR013784">
    <property type="entry name" value="Carb-bd-like_fold"/>
</dbReference>
<dbReference type="Proteomes" id="UP001341245">
    <property type="component" value="Unassembled WGS sequence"/>
</dbReference>
<sequence length="293" mass="31880">MMWKTLLLPAAFCSFVAAYSPFIIKNLNTHQPNGNPDGQTNYYRIQFDVTSSNGGANSTTTCQTFWGDNSWLQTESYSMAVPTGNWIACGANDFRFQLFPYFSIGNFSLAVQQNFTDAATNQEIFATAKTHMSNSTSTLNCDINPEEVMYQQHAHGDCNMASNGSVSLQVETEACNSRDATTIFEVSGSFDNNGEEIVLVGSIPELGNWSPTKAVSMSVTNPQSAGAPTFGARLEIAEGTSFEYKYIMQEADGSGKTWECCENRVYTIPANSACGEINVGSDWFRGGGSPIQT</sequence>
<keyword evidence="2" id="KW-0624">Polysaccharide degradation</keyword>
<evidence type="ECO:0000256" key="1">
    <source>
        <dbReference type="ARBA" id="ARBA00023277"/>
    </source>
</evidence>
<comment type="caution">
    <text evidence="5">The sequence shown here is derived from an EMBL/GenBank/DDBJ whole genome shotgun (WGS) entry which is preliminary data.</text>
</comment>
<evidence type="ECO:0000313" key="5">
    <source>
        <dbReference type="EMBL" id="KAK6004597.1"/>
    </source>
</evidence>
<dbReference type="PANTHER" id="PTHR15048:SF0">
    <property type="entry name" value="STARCH-BINDING DOMAIN-CONTAINING PROTEIN 1"/>
    <property type="match status" value="1"/>
</dbReference>
<reference evidence="5 6" key="1">
    <citation type="submission" date="2023-11" db="EMBL/GenBank/DDBJ databases">
        <title>Draft genome sequence and annotation of the polyextremotolerant black yeast-like fungus Aureobasidium pullulans NRRL 62042.</title>
        <authorList>
            <person name="Dielentheis-Frenken M.R.E."/>
            <person name="Wibberg D."/>
            <person name="Blank L.M."/>
            <person name="Tiso T."/>
        </authorList>
    </citation>
    <scope>NUCLEOTIDE SEQUENCE [LARGE SCALE GENOMIC DNA]</scope>
    <source>
        <strain evidence="5 6">NRRL 62042</strain>
    </source>
</reference>
<dbReference type="PANTHER" id="PTHR15048">
    <property type="entry name" value="STARCH-BINDING DOMAIN-CONTAINING PROTEIN 1"/>
    <property type="match status" value="1"/>
</dbReference>
<keyword evidence="1" id="KW-0119">Carbohydrate metabolism</keyword>
<evidence type="ECO:0000313" key="6">
    <source>
        <dbReference type="Proteomes" id="UP001341245"/>
    </source>
</evidence>
<accession>A0ABR0TKC6</accession>
<evidence type="ECO:0000256" key="3">
    <source>
        <dbReference type="SAM" id="SignalP"/>
    </source>
</evidence>
<dbReference type="Gene3D" id="2.60.40.10">
    <property type="entry name" value="Immunoglobulins"/>
    <property type="match status" value="1"/>
</dbReference>
<dbReference type="PROSITE" id="PS51166">
    <property type="entry name" value="CBM20"/>
    <property type="match status" value="1"/>
</dbReference>
<proteinExistence type="predicted"/>
<keyword evidence="6" id="KW-1185">Reference proteome</keyword>
<dbReference type="EMBL" id="JASGXD010000007">
    <property type="protein sequence ID" value="KAK6004597.1"/>
    <property type="molecule type" value="Genomic_DNA"/>
</dbReference>
<dbReference type="Pfam" id="PF00686">
    <property type="entry name" value="CBM_20"/>
    <property type="match status" value="1"/>
</dbReference>
<dbReference type="SMART" id="SM01065">
    <property type="entry name" value="CBM_2"/>
    <property type="match status" value="1"/>
</dbReference>
<name>A0ABR0TKC6_AURPU</name>
<dbReference type="InterPro" id="IPR002044">
    <property type="entry name" value="CBM20"/>
</dbReference>
<dbReference type="CDD" id="cd05467">
    <property type="entry name" value="CBM20"/>
    <property type="match status" value="1"/>
</dbReference>
<feature type="chain" id="PRO_5046066672" description="CBM20 domain-containing protein" evidence="3">
    <location>
        <begin position="19"/>
        <end position="293"/>
    </location>
</feature>
<organism evidence="5 6">
    <name type="scientific">Aureobasidium pullulans</name>
    <name type="common">Black yeast</name>
    <name type="synonym">Pullularia pullulans</name>
    <dbReference type="NCBI Taxonomy" id="5580"/>
    <lineage>
        <taxon>Eukaryota</taxon>
        <taxon>Fungi</taxon>
        <taxon>Dikarya</taxon>
        <taxon>Ascomycota</taxon>
        <taxon>Pezizomycotina</taxon>
        <taxon>Dothideomycetes</taxon>
        <taxon>Dothideomycetidae</taxon>
        <taxon>Dothideales</taxon>
        <taxon>Saccotheciaceae</taxon>
        <taxon>Aureobasidium</taxon>
    </lineage>
</organism>
<gene>
    <name evidence="5" type="ORF">QM012_008459</name>
</gene>
<evidence type="ECO:0000259" key="4">
    <source>
        <dbReference type="PROSITE" id="PS51166"/>
    </source>
</evidence>
<dbReference type="SUPFAM" id="SSF49452">
    <property type="entry name" value="Starch-binding domain-like"/>
    <property type="match status" value="1"/>
</dbReference>
<protein>
    <recommendedName>
        <fullName evidence="4">CBM20 domain-containing protein</fullName>
    </recommendedName>
</protein>
<feature type="signal peptide" evidence="3">
    <location>
        <begin position="1"/>
        <end position="18"/>
    </location>
</feature>
<evidence type="ECO:0000256" key="2">
    <source>
        <dbReference type="ARBA" id="ARBA00023326"/>
    </source>
</evidence>
<keyword evidence="3" id="KW-0732">Signal</keyword>